<evidence type="ECO:0000313" key="2">
    <source>
        <dbReference type="Proteomes" id="UP001621534"/>
    </source>
</evidence>
<name>A0ABW8NVB8_9PSED</name>
<dbReference type="InterPro" id="IPR027266">
    <property type="entry name" value="TrmE/GcvT-like"/>
</dbReference>
<evidence type="ECO:0000313" key="1">
    <source>
        <dbReference type="EMBL" id="MFK5733907.1"/>
    </source>
</evidence>
<dbReference type="SUPFAM" id="SSF103025">
    <property type="entry name" value="Folate-binding domain"/>
    <property type="match status" value="1"/>
</dbReference>
<reference evidence="1 2" key="1">
    <citation type="journal article" date="2012" name="Plant Soil">
        <title>Screening of plant growth-promoting traits in arsenic-resistant bacteria isolated from the rhizosphere of soybean plants from Argentinean agricultural soil.</title>
        <authorList>
            <person name="Wevar Oller A.L."/>
            <person name="Talano M.A."/>
            <person name="Agostini E."/>
        </authorList>
    </citation>
    <scope>NUCLEOTIDE SEQUENCE [LARGE SCALE GENOMIC DNA]</scope>
    <source>
        <strain evidence="1 2">AW4</strain>
    </source>
</reference>
<dbReference type="Proteomes" id="UP001621534">
    <property type="component" value="Unassembled WGS sequence"/>
</dbReference>
<comment type="caution">
    <text evidence="1">The sequence shown here is derived from an EMBL/GenBank/DDBJ whole genome shotgun (WGS) entry which is preliminary data.</text>
</comment>
<gene>
    <name evidence="1" type="ORF">KW869_10240</name>
</gene>
<keyword evidence="2" id="KW-1185">Reference proteome</keyword>
<sequence length="202" mass="21750">MTSLKTDAFISQPLQGEGQHNCTLTDLTDLARVGLRGADSAAYLQARGYRLPGHPNQALRQDDGGWVARLSTNEYLLLGSISDQGARVAAEEAAWVQDDQRNYLLPRQDSHAWLVLQGEHCSAVMAKLCGVDLRAEAFANGSVAQTSAARINVIVINVGNEQMPALTILFDLASLAYFTGALLDAMAEFGADLEMFQSTAAH</sequence>
<protein>
    <submittedName>
        <fullName evidence="1">Sarcosine oxidase</fullName>
    </submittedName>
</protein>
<dbReference type="Gene3D" id="3.30.1360.120">
    <property type="entry name" value="Probable tRNA modification gtpase trme, domain 1"/>
    <property type="match status" value="1"/>
</dbReference>
<organism evidence="1 2">
    <name type="scientific">Pseudomonas urmiensis</name>
    <dbReference type="NCBI Taxonomy" id="2745493"/>
    <lineage>
        <taxon>Bacteria</taxon>
        <taxon>Pseudomonadati</taxon>
        <taxon>Pseudomonadota</taxon>
        <taxon>Gammaproteobacteria</taxon>
        <taxon>Pseudomonadales</taxon>
        <taxon>Pseudomonadaceae</taxon>
        <taxon>Pseudomonas</taxon>
    </lineage>
</organism>
<dbReference type="EMBL" id="JAHWXS010000009">
    <property type="protein sequence ID" value="MFK5733907.1"/>
    <property type="molecule type" value="Genomic_DNA"/>
</dbReference>
<dbReference type="RefSeq" id="WP_405129412.1">
    <property type="nucleotide sequence ID" value="NZ_JAHWXS010000009.1"/>
</dbReference>
<accession>A0ABW8NVB8</accession>
<dbReference type="Gene3D" id="3.30.70.1520">
    <property type="entry name" value="Heterotetrameric sarcosine oxidase"/>
    <property type="match status" value="1"/>
</dbReference>
<proteinExistence type="predicted"/>